<dbReference type="Proteomes" id="UP000198412">
    <property type="component" value="Unassembled WGS sequence"/>
</dbReference>
<protein>
    <recommendedName>
        <fullName evidence="4">Doxx family protein</fullName>
    </recommendedName>
</protein>
<organism evidence="2 3">
    <name type="scientific">Lutibacter flavus</name>
    <dbReference type="NCBI Taxonomy" id="691689"/>
    <lineage>
        <taxon>Bacteria</taxon>
        <taxon>Pseudomonadati</taxon>
        <taxon>Bacteroidota</taxon>
        <taxon>Flavobacteriia</taxon>
        <taxon>Flavobacteriales</taxon>
        <taxon>Flavobacteriaceae</taxon>
        <taxon>Lutibacter</taxon>
    </lineage>
</organism>
<sequence length="147" mass="16583">MNSKNTTFKSLYITIGFVFFVFGILKFFPSLSPAEQLAEQTINKITFGLVSGKFALFSLAIMESLLGIAFIFQLKKMVIIHFALFHMFCTFLPFIFFPELTFNSSSTSFSIVGQYIVKNIIIISVLLNLRLAYKANFKTDLVISGSD</sequence>
<evidence type="ECO:0008006" key="4">
    <source>
        <dbReference type="Google" id="ProtNLM"/>
    </source>
</evidence>
<reference evidence="3" key="1">
    <citation type="submission" date="2017-06" db="EMBL/GenBank/DDBJ databases">
        <authorList>
            <person name="Varghese N."/>
            <person name="Submissions S."/>
        </authorList>
    </citation>
    <scope>NUCLEOTIDE SEQUENCE [LARGE SCALE GENOMIC DNA]</scope>
    <source>
        <strain evidence="3">DSM 27993</strain>
    </source>
</reference>
<feature type="transmembrane region" description="Helical" evidence="1">
    <location>
        <begin position="109"/>
        <end position="129"/>
    </location>
</feature>
<dbReference type="RefSeq" id="WP_089378061.1">
    <property type="nucleotide sequence ID" value="NZ_FZNX01000002.1"/>
</dbReference>
<dbReference type="EMBL" id="FZNX01000002">
    <property type="protein sequence ID" value="SNR56110.1"/>
    <property type="molecule type" value="Genomic_DNA"/>
</dbReference>
<feature type="transmembrane region" description="Helical" evidence="1">
    <location>
        <begin position="12"/>
        <end position="34"/>
    </location>
</feature>
<keyword evidence="1" id="KW-1133">Transmembrane helix</keyword>
<evidence type="ECO:0000313" key="2">
    <source>
        <dbReference type="EMBL" id="SNR56110.1"/>
    </source>
</evidence>
<proteinExistence type="predicted"/>
<evidence type="ECO:0000313" key="3">
    <source>
        <dbReference type="Proteomes" id="UP000198412"/>
    </source>
</evidence>
<keyword evidence="1" id="KW-0472">Membrane</keyword>
<dbReference type="AlphaFoldDB" id="A0A238XBP2"/>
<accession>A0A238XBP2</accession>
<feature type="transmembrane region" description="Helical" evidence="1">
    <location>
        <begin position="54"/>
        <end position="72"/>
    </location>
</feature>
<gene>
    <name evidence="2" type="ORF">SAMN04488111_1767</name>
</gene>
<keyword evidence="3" id="KW-1185">Reference proteome</keyword>
<name>A0A238XBP2_9FLAO</name>
<evidence type="ECO:0000256" key="1">
    <source>
        <dbReference type="SAM" id="Phobius"/>
    </source>
</evidence>
<feature type="transmembrane region" description="Helical" evidence="1">
    <location>
        <begin position="79"/>
        <end position="97"/>
    </location>
</feature>
<dbReference type="OrthoDB" id="265224at2"/>
<keyword evidence="1" id="KW-0812">Transmembrane</keyword>